<name>T0GQC4_9LEPT</name>
<sequence length="45" mass="5140">MKKQGIIVALRLLSVWIRHDLETFSKRLKALEAFMAQGNSPVLTE</sequence>
<proteinExistence type="predicted"/>
<dbReference type="AlphaFoldDB" id="T0GQC4"/>
<accession>T0GQC4</accession>
<gene>
    <name evidence="1" type="ORF">LEP1GSC059_1254</name>
</gene>
<comment type="caution">
    <text evidence="1">The sequence shown here is derived from an EMBL/GenBank/DDBJ whole genome shotgun (WGS) entry which is preliminary data.</text>
</comment>
<evidence type="ECO:0000313" key="1">
    <source>
        <dbReference type="EMBL" id="EQA71092.1"/>
    </source>
</evidence>
<dbReference type="Proteomes" id="UP000015442">
    <property type="component" value="Unassembled WGS sequence"/>
</dbReference>
<organism evidence="1 2">
    <name type="scientific">Leptospira noguchii serovar Panama str. CZ214</name>
    <dbReference type="NCBI Taxonomy" id="1001595"/>
    <lineage>
        <taxon>Bacteria</taxon>
        <taxon>Pseudomonadati</taxon>
        <taxon>Spirochaetota</taxon>
        <taxon>Spirochaetia</taxon>
        <taxon>Leptospirales</taxon>
        <taxon>Leptospiraceae</taxon>
        <taxon>Leptospira</taxon>
    </lineage>
</organism>
<dbReference type="EMBL" id="AKWY02000022">
    <property type="protein sequence ID" value="EQA71092.1"/>
    <property type="molecule type" value="Genomic_DNA"/>
</dbReference>
<reference evidence="1 2" key="1">
    <citation type="submission" date="2013-05" db="EMBL/GenBank/DDBJ databases">
        <authorList>
            <person name="Harkins D.M."/>
            <person name="Durkin A.S."/>
            <person name="Brinkac L.M."/>
            <person name="Haft D.H."/>
            <person name="Selengut J.D."/>
            <person name="Sanka R."/>
            <person name="DePew J."/>
            <person name="Purushe J."/>
            <person name="Hartskeerl R.A."/>
            <person name="Ahmed A."/>
            <person name="van der Linden H."/>
            <person name="Goris M.G.A."/>
            <person name="Vinetz J.M."/>
            <person name="Sutton G.G."/>
            <person name="Nierman W.C."/>
            <person name="Fouts D.E."/>
        </authorList>
    </citation>
    <scope>NUCLEOTIDE SEQUENCE [LARGE SCALE GENOMIC DNA]</scope>
    <source>
        <strain evidence="1 2">CZ214</strain>
    </source>
</reference>
<evidence type="ECO:0000313" key="2">
    <source>
        <dbReference type="Proteomes" id="UP000015442"/>
    </source>
</evidence>
<protein>
    <submittedName>
        <fullName evidence="1">Uncharacterized protein</fullName>
    </submittedName>
</protein>